<accession>A0ACB8E0F5</accession>
<evidence type="ECO:0000313" key="1">
    <source>
        <dbReference type="EMBL" id="KAH7980088.1"/>
    </source>
</evidence>
<sequence length="132" mass="14592">MTRIQSCCGTHDIPTVKAQSQETPHHPKSCALAISLPDLQKPEHYLVTEMQPGWRPLTSYKVVTLLPGPAQAVSVLEQACWALAVAEAALQFEHRLPVVSAVLARPTRSPRVEFTLRGRLERVSSAGYKIRL</sequence>
<dbReference type="EMBL" id="CM023470">
    <property type="protein sequence ID" value="KAH7980088.1"/>
    <property type="molecule type" value="Genomic_DNA"/>
</dbReference>
<gene>
    <name evidence="1" type="ORF">HPB49_012987</name>
</gene>
<proteinExistence type="predicted"/>
<name>A0ACB8E0F5_DERSI</name>
<reference evidence="1" key="1">
    <citation type="submission" date="2020-05" db="EMBL/GenBank/DDBJ databases">
        <title>Large-scale comparative analyses of tick genomes elucidate their genetic diversity and vector capacities.</title>
        <authorList>
            <person name="Jia N."/>
            <person name="Wang J."/>
            <person name="Shi W."/>
            <person name="Du L."/>
            <person name="Sun Y."/>
            <person name="Zhan W."/>
            <person name="Jiang J."/>
            <person name="Wang Q."/>
            <person name="Zhang B."/>
            <person name="Ji P."/>
            <person name="Sakyi L.B."/>
            <person name="Cui X."/>
            <person name="Yuan T."/>
            <person name="Jiang B."/>
            <person name="Yang W."/>
            <person name="Lam T.T.-Y."/>
            <person name="Chang Q."/>
            <person name="Ding S."/>
            <person name="Wang X."/>
            <person name="Zhu J."/>
            <person name="Ruan X."/>
            <person name="Zhao L."/>
            <person name="Wei J."/>
            <person name="Que T."/>
            <person name="Du C."/>
            <person name="Cheng J."/>
            <person name="Dai P."/>
            <person name="Han X."/>
            <person name="Huang E."/>
            <person name="Gao Y."/>
            <person name="Liu J."/>
            <person name="Shao H."/>
            <person name="Ye R."/>
            <person name="Li L."/>
            <person name="Wei W."/>
            <person name="Wang X."/>
            <person name="Wang C."/>
            <person name="Yang T."/>
            <person name="Huo Q."/>
            <person name="Li W."/>
            <person name="Guo W."/>
            <person name="Chen H."/>
            <person name="Zhou L."/>
            <person name="Ni X."/>
            <person name="Tian J."/>
            <person name="Zhou Y."/>
            <person name="Sheng Y."/>
            <person name="Liu T."/>
            <person name="Pan Y."/>
            <person name="Xia L."/>
            <person name="Li J."/>
            <person name="Zhao F."/>
            <person name="Cao W."/>
        </authorList>
    </citation>
    <scope>NUCLEOTIDE SEQUENCE</scope>
    <source>
        <strain evidence="1">Dsil-2018</strain>
    </source>
</reference>
<protein>
    <submittedName>
        <fullName evidence="1">Uncharacterized protein</fullName>
    </submittedName>
</protein>
<dbReference type="Proteomes" id="UP000821865">
    <property type="component" value="Chromosome 1"/>
</dbReference>
<comment type="caution">
    <text evidence="1">The sequence shown here is derived from an EMBL/GenBank/DDBJ whole genome shotgun (WGS) entry which is preliminary data.</text>
</comment>
<evidence type="ECO:0000313" key="2">
    <source>
        <dbReference type="Proteomes" id="UP000821865"/>
    </source>
</evidence>
<organism evidence="1 2">
    <name type="scientific">Dermacentor silvarum</name>
    <name type="common">Tick</name>
    <dbReference type="NCBI Taxonomy" id="543639"/>
    <lineage>
        <taxon>Eukaryota</taxon>
        <taxon>Metazoa</taxon>
        <taxon>Ecdysozoa</taxon>
        <taxon>Arthropoda</taxon>
        <taxon>Chelicerata</taxon>
        <taxon>Arachnida</taxon>
        <taxon>Acari</taxon>
        <taxon>Parasitiformes</taxon>
        <taxon>Ixodida</taxon>
        <taxon>Ixodoidea</taxon>
        <taxon>Ixodidae</taxon>
        <taxon>Rhipicephalinae</taxon>
        <taxon>Dermacentor</taxon>
    </lineage>
</organism>
<keyword evidence="2" id="KW-1185">Reference proteome</keyword>